<organism evidence="7 8">
    <name type="scientific">Adiantum capillus-veneris</name>
    <name type="common">Maidenhair fern</name>
    <dbReference type="NCBI Taxonomy" id="13818"/>
    <lineage>
        <taxon>Eukaryota</taxon>
        <taxon>Viridiplantae</taxon>
        <taxon>Streptophyta</taxon>
        <taxon>Embryophyta</taxon>
        <taxon>Tracheophyta</taxon>
        <taxon>Polypodiopsida</taxon>
        <taxon>Polypodiidae</taxon>
        <taxon>Polypodiales</taxon>
        <taxon>Pteridineae</taxon>
        <taxon>Pteridaceae</taxon>
        <taxon>Vittarioideae</taxon>
        <taxon>Adiantum</taxon>
    </lineage>
</organism>
<dbReference type="AlphaFoldDB" id="A0A9D4ZEM9"/>
<proteinExistence type="predicted"/>
<name>A0A9D4ZEM9_ADICA</name>
<dbReference type="GO" id="GO:0016020">
    <property type="term" value="C:membrane"/>
    <property type="evidence" value="ECO:0007669"/>
    <property type="project" value="UniProtKB-ARBA"/>
</dbReference>
<feature type="region of interest" description="Disordered" evidence="5">
    <location>
        <begin position="316"/>
        <end position="339"/>
    </location>
</feature>
<evidence type="ECO:0000259" key="6">
    <source>
        <dbReference type="PROSITE" id="PS50195"/>
    </source>
</evidence>
<keyword evidence="1" id="KW-0479">Metal-binding</keyword>
<evidence type="ECO:0000256" key="4">
    <source>
        <dbReference type="ARBA" id="ARBA00022833"/>
    </source>
</evidence>
<keyword evidence="8" id="KW-1185">Reference proteome</keyword>
<dbReference type="Gene3D" id="3.30.1520.10">
    <property type="entry name" value="Phox-like domain"/>
    <property type="match status" value="1"/>
</dbReference>
<dbReference type="InterPro" id="IPR025258">
    <property type="entry name" value="RH_dom"/>
</dbReference>
<feature type="region of interest" description="Disordered" evidence="5">
    <location>
        <begin position="50"/>
        <end position="78"/>
    </location>
</feature>
<dbReference type="PANTHER" id="PTHR12326:SF3">
    <property type="entry name" value="DIFFERENTIALLY EXPRESSED IN FDCP 8 HOMOLOG"/>
    <property type="match status" value="1"/>
</dbReference>
<dbReference type="InterPro" id="IPR036871">
    <property type="entry name" value="PX_dom_sf"/>
</dbReference>
<gene>
    <name evidence="7" type="ORF">GOP47_0014868</name>
</gene>
<dbReference type="InterPro" id="IPR051366">
    <property type="entry name" value="DEF8"/>
</dbReference>
<dbReference type="SMART" id="SM00312">
    <property type="entry name" value="PX"/>
    <property type="match status" value="1"/>
</dbReference>
<dbReference type="CDD" id="cd06093">
    <property type="entry name" value="PX_domain"/>
    <property type="match status" value="1"/>
</dbReference>
<evidence type="ECO:0000313" key="8">
    <source>
        <dbReference type="Proteomes" id="UP000886520"/>
    </source>
</evidence>
<feature type="domain" description="PX" evidence="6">
    <location>
        <begin position="600"/>
        <end position="722"/>
    </location>
</feature>
<sequence length="1114" mass="123491">MNDGIENNDEQTSNQVLGTHKFRQGLVRSLSASSSSSFDSCSDLLGSLENTEEKLEDPSNFPHTDCRDIEPKDDDSCDRTLPESERLLGSVPPKRGECNMKNETLLDPDVKDDALKVESTTVKDHVYGLSNAISFSKVKFLAENTVERISQLQTSFRLPTSYIFPLKNVLQTDNTHDSDAQTSAATEVSDINKEHFVEKESSLRAAGDGIVNIGRRVSTETSTLLPKQLGDVLPMPHTDASIKSIELDAHTEGFSMQQNPSPLEQGINSVFSENSLIGEDINGSAALIRDNLQISGVPTGNTVPIGFGNSVATADASSRGSEIRTSKHSQSLQEPVAPSDFRTQSPAFCHPLRTLSSGSGRPDLEEAANEQNMDCRVLPKGPPVDLFDTAPISADALLNIESHVRLSNEADINKGFHLDGVAYITGIYQSSSEPNAGSSTRSCTNQGREPTWCDHPILEEAMDRANSECRQGLSLEEREFGDNLHEEKWKDLSIRLQSKLQSDQREKTDGLGPEELCRYVENLELNETYVDTVLDMEDVLLDCDEHGIRERFMLGSSSSVIGTPRSSRDGSLSSSTSGLQLFTLTDSVPFTVDWVEVVGAKQRRGGSSFGERIVGVKDHTVYCIKVSSGNQEWEVLRRYRDFVDLYHQLRRKFNVRTEKSLPPPWKEVDRDSRKVFGNTHPNVVEVRSSRIEKCLQSLLQAGPPFSTSSPLCWFLCPQSSMKGFSSLESHQLTSSAASQQSDVQLGSIESPYLQSPRSELGSRKGELDYNKSSVSLGKTVKLNLKTHPNKNMKQLLSSQHHSCAGCYKHLEAERGLVHGFVQTLGWGKPRLCEYSGQLYCTSCHLNETAVLPAQVLWHWDFTPRRVSQLAKAYLDSIYDQPMLCVSAVNPYLYSRVPILSHVKETRRKLSKLLACILCPSRARIVQKMVSRRYLMENNDFFALQDLEDLSKGAFAVLPSVLKNVMDTLRLHVMKHCSVCSEAGEWCGAGVLCEEPFSPIFPFEEENTTNCKVCHTPFHKACFSKFSTCPVCCDDQSSKSALSGVSELSQTEELAENHREVTLLLGGEDVTASSSLAGGADLQGGFELDRQSHTPKNWPSFYSLLPKPRLWQVSW</sequence>
<dbReference type="SMART" id="SM01175">
    <property type="entry name" value="DUF4206"/>
    <property type="match status" value="1"/>
</dbReference>
<evidence type="ECO:0000256" key="3">
    <source>
        <dbReference type="ARBA" id="ARBA00022771"/>
    </source>
</evidence>
<evidence type="ECO:0000313" key="7">
    <source>
        <dbReference type="EMBL" id="KAI5070525.1"/>
    </source>
</evidence>
<dbReference type="GO" id="GO:0035091">
    <property type="term" value="F:phosphatidylinositol binding"/>
    <property type="evidence" value="ECO:0007669"/>
    <property type="project" value="InterPro"/>
</dbReference>
<keyword evidence="2" id="KW-0677">Repeat</keyword>
<dbReference type="InterPro" id="IPR001683">
    <property type="entry name" value="PX_dom"/>
</dbReference>
<keyword evidence="3" id="KW-0863">Zinc-finger</keyword>
<evidence type="ECO:0000256" key="5">
    <source>
        <dbReference type="SAM" id="MobiDB-lite"/>
    </source>
</evidence>
<dbReference type="EMBL" id="JABFUD020000014">
    <property type="protein sequence ID" value="KAI5070525.1"/>
    <property type="molecule type" value="Genomic_DNA"/>
</dbReference>
<accession>A0A9D4ZEM9</accession>
<dbReference type="GO" id="GO:0005768">
    <property type="term" value="C:endosome"/>
    <property type="evidence" value="ECO:0007669"/>
    <property type="project" value="UniProtKB-ARBA"/>
</dbReference>
<dbReference type="Proteomes" id="UP000886520">
    <property type="component" value="Chromosome 14"/>
</dbReference>
<dbReference type="Pfam" id="PF13901">
    <property type="entry name" value="RH_dom"/>
    <property type="match status" value="1"/>
</dbReference>
<comment type="caution">
    <text evidence="7">The sequence shown here is derived from an EMBL/GenBank/DDBJ whole genome shotgun (WGS) entry which is preliminary data.</text>
</comment>
<dbReference type="PROSITE" id="PS50195">
    <property type="entry name" value="PX"/>
    <property type="match status" value="1"/>
</dbReference>
<dbReference type="PANTHER" id="PTHR12326">
    <property type="entry name" value="PLECKSTRIN HOMOLOGY DOMAIN CONTAINING PROTEIN"/>
    <property type="match status" value="1"/>
</dbReference>
<protein>
    <recommendedName>
        <fullName evidence="6">PX domain-containing protein</fullName>
    </recommendedName>
</protein>
<dbReference type="OrthoDB" id="1918044at2759"/>
<reference evidence="7" key="1">
    <citation type="submission" date="2021-01" db="EMBL/GenBank/DDBJ databases">
        <title>Adiantum capillus-veneris genome.</title>
        <authorList>
            <person name="Fang Y."/>
            <person name="Liao Q."/>
        </authorList>
    </citation>
    <scope>NUCLEOTIDE SEQUENCE</scope>
    <source>
        <strain evidence="7">H3</strain>
        <tissue evidence="7">Leaf</tissue>
    </source>
</reference>
<dbReference type="SUPFAM" id="SSF64268">
    <property type="entry name" value="PX domain"/>
    <property type="match status" value="1"/>
</dbReference>
<dbReference type="Pfam" id="PF00787">
    <property type="entry name" value="PX"/>
    <property type="match status" value="1"/>
</dbReference>
<evidence type="ECO:0000256" key="1">
    <source>
        <dbReference type="ARBA" id="ARBA00022723"/>
    </source>
</evidence>
<dbReference type="GO" id="GO:0008270">
    <property type="term" value="F:zinc ion binding"/>
    <property type="evidence" value="ECO:0007669"/>
    <property type="project" value="UniProtKB-KW"/>
</dbReference>
<keyword evidence="4" id="KW-0862">Zinc</keyword>
<evidence type="ECO:0000256" key="2">
    <source>
        <dbReference type="ARBA" id="ARBA00022737"/>
    </source>
</evidence>